<comment type="similarity">
    <text evidence="2">Belongs to the YkuD family.</text>
</comment>
<dbReference type="GO" id="GO:0008360">
    <property type="term" value="P:regulation of cell shape"/>
    <property type="evidence" value="ECO:0007669"/>
    <property type="project" value="UniProtKB-UniRule"/>
</dbReference>
<organism evidence="9 10">
    <name type="scientific">Pannonibacter phragmitetus</name>
    <dbReference type="NCBI Taxonomy" id="121719"/>
    <lineage>
        <taxon>Bacteria</taxon>
        <taxon>Pseudomonadati</taxon>
        <taxon>Pseudomonadota</taxon>
        <taxon>Alphaproteobacteria</taxon>
        <taxon>Hyphomicrobiales</taxon>
        <taxon>Stappiaceae</taxon>
        <taxon>Pannonibacter</taxon>
    </lineage>
</organism>
<evidence type="ECO:0000256" key="4">
    <source>
        <dbReference type="ARBA" id="ARBA00022960"/>
    </source>
</evidence>
<evidence type="ECO:0000256" key="5">
    <source>
        <dbReference type="ARBA" id="ARBA00022984"/>
    </source>
</evidence>
<dbReference type="GO" id="GO:0071555">
    <property type="term" value="P:cell wall organization"/>
    <property type="evidence" value="ECO:0007669"/>
    <property type="project" value="UniProtKB-UniRule"/>
</dbReference>
<evidence type="ECO:0000259" key="8">
    <source>
        <dbReference type="PROSITE" id="PS52029"/>
    </source>
</evidence>
<sequence>MQCEQKETMTYPAASAEKSLIVRPLPGHPSRGTLTLGSVTVPCALGKGGLTLRKREGDGATPVGRFAVLDVFYRPDRGRRPETALPVTALSPDDGWCDEPRHPRYNAPVRLPFAASHEKMWRQDGVYDIVVVLDYNLRPAIKGKGSAIFFHLARPGYTPTEGCVAVSEAHMRRLLKTLRPGAVMNIRR</sequence>
<evidence type="ECO:0000313" key="9">
    <source>
        <dbReference type="EMBL" id="SUB03018.1"/>
    </source>
</evidence>
<evidence type="ECO:0000256" key="2">
    <source>
        <dbReference type="ARBA" id="ARBA00005992"/>
    </source>
</evidence>
<gene>
    <name evidence="9" type="ORF">NCTC13350_04001</name>
</gene>
<dbReference type="PANTHER" id="PTHR38589:SF1">
    <property type="entry name" value="BLR0621 PROTEIN"/>
    <property type="match status" value="1"/>
</dbReference>
<dbReference type="OrthoDB" id="9804204at2"/>
<feature type="active site" description="Nucleophile" evidence="7">
    <location>
        <position position="163"/>
    </location>
</feature>
<dbReference type="Proteomes" id="UP000255000">
    <property type="component" value="Unassembled WGS sequence"/>
</dbReference>
<dbReference type="PANTHER" id="PTHR38589">
    <property type="entry name" value="BLR0621 PROTEIN"/>
    <property type="match status" value="1"/>
</dbReference>
<dbReference type="UniPathway" id="UPA00219"/>
<dbReference type="Pfam" id="PF03734">
    <property type="entry name" value="YkuD"/>
    <property type="match status" value="1"/>
</dbReference>
<evidence type="ECO:0000256" key="6">
    <source>
        <dbReference type="ARBA" id="ARBA00023316"/>
    </source>
</evidence>
<dbReference type="AlphaFoldDB" id="A0A379A0Y2"/>
<name>A0A379A0Y2_9HYPH</name>
<comment type="pathway">
    <text evidence="1 7">Cell wall biogenesis; peptidoglycan biosynthesis.</text>
</comment>
<protein>
    <submittedName>
        <fullName evidence="9">Uncharacterized protein conserved in bacteria</fullName>
    </submittedName>
</protein>
<dbReference type="RefSeq" id="WP_019964397.1">
    <property type="nucleotide sequence ID" value="NZ_UGSK01000001.1"/>
</dbReference>
<evidence type="ECO:0000256" key="1">
    <source>
        <dbReference type="ARBA" id="ARBA00004752"/>
    </source>
</evidence>
<accession>A0A379A0Y2</accession>
<evidence type="ECO:0000256" key="7">
    <source>
        <dbReference type="PROSITE-ProRule" id="PRU01373"/>
    </source>
</evidence>
<dbReference type="GO" id="GO:0009252">
    <property type="term" value="P:peptidoglycan biosynthetic process"/>
    <property type="evidence" value="ECO:0007669"/>
    <property type="project" value="UniProtKB-UniPathway"/>
</dbReference>
<dbReference type="SUPFAM" id="SSF141523">
    <property type="entry name" value="L,D-transpeptidase catalytic domain-like"/>
    <property type="match status" value="1"/>
</dbReference>
<reference evidence="9 10" key="1">
    <citation type="submission" date="2018-06" db="EMBL/GenBank/DDBJ databases">
        <authorList>
            <consortium name="Pathogen Informatics"/>
            <person name="Doyle S."/>
        </authorList>
    </citation>
    <scope>NUCLEOTIDE SEQUENCE [LARGE SCALE GENOMIC DNA]</scope>
    <source>
        <strain evidence="9 10">NCTC13350</strain>
    </source>
</reference>
<dbReference type="EMBL" id="UGSK01000001">
    <property type="protein sequence ID" value="SUB03018.1"/>
    <property type="molecule type" value="Genomic_DNA"/>
</dbReference>
<dbReference type="PROSITE" id="PS52029">
    <property type="entry name" value="LD_TPASE"/>
    <property type="match status" value="1"/>
</dbReference>
<proteinExistence type="inferred from homology"/>
<dbReference type="InterPro" id="IPR005490">
    <property type="entry name" value="LD_TPept_cat_dom"/>
</dbReference>
<keyword evidence="3" id="KW-0808">Transferase</keyword>
<keyword evidence="6 7" id="KW-0961">Cell wall biogenesis/degradation</keyword>
<dbReference type="GO" id="GO:0016740">
    <property type="term" value="F:transferase activity"/>
    <property type="evidence" value="ECO:0007669"/>
    <property type="project" value="UniProtKB-KW"/>
</dbReference>
<feature type="active site" description="Proton donor/acceptor" evidence="7">
    <location>
        <position position="151"/>
    </location>
</feature>
<keyword evidence="4 7" id="KW-0133">Cell shape</keyword>
<dbReference type="InterPro" id="IPR038063">
    <property type="entry name" value="Transpep_catalytic_dom"/>
</dbReference>
<dbReference type="GO" id="GO:0004180">
    <property type="term" value="F:carboxypeptidase activity"/>
    <property type="evidence" value="ECO:0007669"/>
    <property type="project" value="UniProtKB-ARBA"/>
</dbReference>
<evidence type="ECO:0000256" key="3">
    <source>
        <dbReference type="ARBA" id="ARBA00022679"/>
    </source>
</evidence>
<evidence type="ECO:0000313" key="10">
    <source>
        <dbReference type="Proteomes" id="UP000255000"/>
    </source>
</evidence>
<keyword evidence="5 7" id="KW-0573">Peptidoglycan synthesis</keyword>
<feature type="domain" description="L,D-TPase catalytic" evidence="8">
    <location>
        <begin position="9"/>
        <end position="187"/>
    </location>
</feature>